<evidence type="ECO:0000313" key="2">
    <source>
        <dbReference type="Proteomes" id="UP000266861"/>
    </source>
</evidence>
<dbReference type="Proteomes" id="UP000266861">
    <property type="component" value="Unassembled WGS sequence"/>
</dbReference>
<name>A0A397IRW7_9GLOM</name>
<accession>A0A397IRW7</accession>
<evidence type="ECO:0000313" key="1">
    <source>
        <dbReference type="EMBL" id="RHZ77687.1"/>
    </source>
</evidence>
<dbReference type="AlphaFoldDB" id="A0A397IRW7"/>
<gene>
    <name evidence="1" type="ORF">Glove_174g96</name>
</gene>
<reference evidence="1 2" key="1">
    <citation type="submission" date="2018-08" db="EMBL/GenBank/DDBJ databases">
        <title>Genome and evolution of the arbuscular mycorrhizal fungus Diversispora epigaea (formerly Glomus versiforme) and its bacterial endosymbionts.</title>
        <authorList>
            <person name="Sun X."/>
            <person name="Fei Z."/>
            <person name="Harrison M."/>
        </authorList>
    </citation>
    <scope>NUCLEOTIDE SEQUENCE [LARGE SCALE GENOMIC DNA]</scope>
    <source>
        <strain evidence="1 2">IT104</strain>
    </source>
</reference>
<keyword evidence="2" id="KW-1185">Reference proteome</keyword>
<sequence>MDSSSAFIKIPRKVQPSQCAMEIKEYTSTLEKSDLEINASISARNLLRHRAKSHDEGVIIYSSEKNAEILLKVSYEKLNYIKEFTEYEKTRLKNMKINNEQNSILKLKRIQKMTVSDFSTIGMERYSRLVKKEKYMHGRDLIDFKFEYSDLEINYEKMLGPYGEGWVKMFGPKLAKKKLNQEVKSKA</sequence>
<dbReference type="EMBL" id="PQFF01000164">
    <property type="protein sequence ID" value="RHZ77687.1"/>
    <property type="molecule type" value="Genomic_DNA"/>
</dbReference>
<organism evidence="1 2">
    <name type="scientific">Diversispora epigaea</name>
    <dbReference type="NCBI Taxonomy" id="1348612"/>
    <lineage>
        <taxon>Eukaryota</taxon>
        <taxon>Fungi</taxon>
        <taxon>Fungi incertae sedis</taxon>
        <taxon>Mucoromycota</taxon>
        <taxon>Glomeromycotina</taxon>
        <taxon>Glomeromycetes</taxon>
        <taxon>Diversisporales</taxon>
        <taxon>Diversisporaceae</taxon>
        <taxon>Diversispora</taxon>
    </lineage>
</organism>
<comment type="caution">
    <text evidence="1">The sequence shown here is derived from an EMBL/GenBank/DDBJ whole genome shotgun (WGS) entry which is preliminary data.</text>
</comment>
<proteinExistence type="predicted"/>
<protein>
    <submittedName>
        <fullName evidence="1">Uncharacterized protein</fullName>
    </submittedName>
</protein>
<dbReference type="OrthoDB" id="2466227at2759"/>